<dbReference type="GO" id="GO:0009245">
    <property type="term" value="P:lipid A biosynthetic process"/>
    <property type="evidence" value="ECO:0007669"/>
    <property type="project" value="UniProtKB-UniRule"/>
</dbReference>
<dbReference type="GO" id="GO:0016020">
    <property type="term" value="C:membrane"/>
    <property type="evidence" value="ECO:0007669"/>
    <property type="project" value="GOC"/>
</dbReference>
<sequence>MIHQTAIIDPHAGIGSDVEIGPYCVIGANVQIGDGCVLKSHVVIDGHTKIGKNNTFYPFAAIGQQTQDLKYQGEPTYLEIGDSNVFRENVTIHRGTTAELPTRIGNHNYFLCYSHVAHDCQVGDHCILSNNATLAGHVEVYDYAIISGLTPIHQFARVGEHAMVGGFSRVSQDTVPFMMLEGSPAVHRGLNVVGLQRRGFADEDIRCLKVAYRKLFLKKDLNLGKQLDELKTLPEAENKCVQRVIEFIESSPRGVCR</sequence>
<dbReference type="AlphaFoldDB" id="A0A8J7SKP9"/>
<evidence type="ECO:0000256" key="5">
    <source>
        <dbReference type="ARBA" id="ARBA00023315"/>
    </source>
</evidence>
<dbReference type="GO" id="GO:0005737">
    <property type="term" value="C:cytoplasm"/>
    <property type="evidence" value="ECO:0007669"/>
    <property type="project" value="UniProtKB-SubCell"/>
</dbReference>
<evidence type="ECO:0000313" key="8">
    <source>
        <dbReference type="EMBL" id="MBK1790915.1"/>
    </source>
</evidence>
<keyword evidence="5 6" id="KW-0012">Acyltransferase</keyword>
<dbReference type="InterPro" id="IPR001451">
    <property type="entry name" value="Hexapep"/>
</dbReference>
<evidence type="ECO:0000256" key="3">
    <source>
        <dbReference type="ARBA" id="ARBA00022679"/>
    </source>
</evidence>
<dbReference type="SUPFAM" id="SSF51161">
    <property type="entry name" value="Trimeric LpxA-like enzymes"/>
    <property type="match status" value="1"/>
</dbReference>
<dbReference type="EC" id="2.3.1.129" evidence="6"/>
<dbReference type="UniPathway" id="UPA00359">
    <property type="reaction ID" value="UER00477"/>
</dbReference>
<evidence type="ECO:0000313" key="9">
    <source>
        <dbReference type="Proteomes" id="UP000624703"/>
    </source>
</evidence>
<comment type="caution">
    <text evidence="8">The sequence shown here is derived from an EMBL/GenBank/DDBJ whole genome shotgun (WGS) entry which is preliminary data.</text>
</comment>
<dbReference type="Gene3D" id="2.160.10.10">
    <property type="entry name" value="Hexapeptide repeat proteins"/>
    <property type="match status" value="1"/>
</dbReference>
<dbReference type="Pfam" id="PF13720">
    <property type="entry name" value="Acetyltransf_11"/>
    <property type="match status" value="1"/>
</dbReference>
<dbReference type="PANTHER" id="PTHR43480:SF1">
    <property type="entry name" value="ACYL-[ACYL-CARRIER-PROTEIN]--UDP-N-ACETYLGLUCOSAMINE O-ACYLTRANSFERASE, MITOCHONDRIAL-RELATED"/>
    <property type="match status" value="1"/>
</dbReference>
<keyword evidence="1 6" id="KW-0444">Lipid biosynthesis</keyword>
<keyword evidence="6" id="KW-0963">Cytoplasm</keyword>
<dbReference type="EMBL" id="JAENIM010000036">
    <property type="protein sequence ID" value="MBK1790915.1"/>
    <property type="molecule type" value="Genomic_DNA"/>
</dbReference>
<accession>A0A8J7SKP9</accession>
<gene>
    <name evidence="6 8" type="primary">lpxA</name>
    <name evidence="8" type="ORF">JIN82_07065</name>
</gene>
<dbReference type="HAMAP" id="MF_00387">
    <property type="entry name" value="LpxA"/>
    <property type="match status" value="1"/>
</dbReference>
<evidence type="ECO:0000256" key="2">
    <source>
        <dbReference type="ARBA" id="ARBA00022556"/>
    </source>
</evidence>
<comment type="similarity">
    <text evidence="6">Belongs to the transferase hexapeptide repeat family. LpxA subfamily.</text>
</comment>
<keyword evidence="2 6" id="KW-0441">Lipid A biosynthesis</keyword>
<comment type="function">
    <text evidence="6">Involved in the biosynthesis of lipid A, a phosphorylated glycolipid that anchors the lipopolysaccharide to the outer membrane of the cell.</text>
</comment>
<dbReference type="CDD" id="cd03351">
    <property type="entry name" value="LbH_UDP-GlcNAc_AT"/>
    <property type="match status" value="1"/>
</dbReference>
<feature type="domain" description="UDP N-acetylglucosamine O-acyltransferase C-terminal" evidence="7">
    <location>
        <begin position="173"/>
        <end position="256"/>
    </location>
</feature>
<comment type="catalytic activity">
    <reaction evidence="6">
        <text>a (3R)-hydroxyacyl-[ACP] + UDP-N-acetyl-alpha-D-glucosamine = a UDP-3-O-[(3R)-3-hydroxyacyl]-N-acetyl-alpha-D-glucosamine + holo-[ACP]</text>
        <dbReference type="Rhea" id="RHEA:67812"/>
        <dbReference type="Rhea" id="RHEA-COMP:9685"/>
        <dbReference type="Rhea" id="RHEA-COMP:9945"/>
        <dbReference type="ChEBI" id="CHEBI:57705"/>
        <dbReference type="ChEBI" id="CHEBI:64479"/>
        <dbReference type="ChEBI" id="CHEBI:78827"/>
        <dbReference type="ChEBI" id="CHEBI:173225"/>
        <dbReference type="EC" id="2.3.1.129"/>
    </reaction>
</comment>
<dbReference type="GO" id="GO:0008780">
    <property type="term" value="F:acyl-[acyl-carrier-protein]-UDP-N-acetylglucosamine O-acyltransferase activity"/>
    <property type="evidence" value="ECO:0007669"/>
    <property type="project" value="UniProtKB-UniRule"/>
</dbReference>
<dbReference type="Pfam" id="PF00132">
    <property type="entry name" value="Hexapep"/>
    <property type="match status" value="2"/>
</dbReference>
<dbReference type="PANTHER" id="PTHR43480">
    <property type="entry name" value="ACYL-[ACYL-CARRIER-PROTEIN]--UDP-N-ACETYLGLUCOSAMINE O-ACYLTRANSFERASE"/>
    <property type="match status" value="1"/>
</dbReference>
<keyword evidence="3 6" id="KW-0808">Transferase</keyword>
<dbReference type="Gene3D" id="1.20.1180.10">
    <property type="entry name" value="Udp N-acetylglucosamine O-acyltransferase, C-terminal domain"/>
    <property type="match status" value="1"/>
</dbReference>
<evidence type="ECO:0000259" key="7">
    <source>
        <dbReference type="Pfam" id="PF13720"/>
    </source>
</evidence>
<keyword evidence="9" id="KW-1185">Reference proteome</keyword>
<dbReference type="InterPro" id="IPR011004">
    <property type="entry name" value="Trimer_LpxA-like_sf"/>
</dbReference>
<reference evidence="8" key="1">
    <citation type="submission" date="2021-01" db="EMBL/GenBank/DDBJ databases">
        <title>Modified the classification status of verrucomicrobia.</title>
        <authorList>
            <person name="Feng X."/>
        </authorList>
    </citation>
    <scope>NUCLEOTIDE SEQUENCE</scope>
    <source>
        <strain evidence="8">_KCTC 22039</strain>
    </source>
</reference>
<comment type="subcellular location">
    <subcellularLocation>
        <location evidence="6">Cytoplasm</location>
    </subcellularLocation>
</comment>
<protein>
    <recommendedName>
        <fullName evidence="6">Acyl-[acyl-carrier-protein]--UDP-N-acetylglucosamine O-acyltransferase</fullName>
        <shortName evidence="6">UDP-N-acetylglucosamine acyltransferase</shortName>
        <ecNumber evidence="6">2.3.1.129</ecNumber>
    </recommendedName>
</protein>
<keyword evidence="6" id="KW-0677">Repeat</keyword>
<dbReference type="InterPro" id="IPR037157">
    <property type="entry name" value="Acetyltransf_C_sf"/>
</dbReference>
<dbReference type="InterPro" id="IPR010137">
    <property type="entry name" value="Lipid_A_LpxA"/>
</dbReference>
<dbReference type="RefSeq" id="WP_200310937.1">
    <property type="nucleotide sequence ID" value="NZ_JAENIM010000036.1"/>
</dbReference>
<evidence type="ECO:0000256" key="6">
    <source>
        <dbReference type="HAMAP-Rule" id="MF_00387"/>
    </source>
</evidence>
<comment type="subunit">
    <text evidence="6">Homotrimer.</text>
</comment>
<comment type="pathway">
    <text evidence="6">Glycolipid biosynthesis; lipid IV(A) biosynthesis; lipid IV(A) from (3R)-3-hydroxytetradecanoyl-[acyl-carrier-protein] and UDP-N-acetyl-alpha-D-glucosamine: step 1/6.</text>
</comment>
<dbReference type="NCBIfam" id="NF003657">
    <property type="entry name" value="PRK05289.1"/>
    <property type="match status" value="1"/>
</dbReference>
<dbReference type="NCBIfam" id="TIGR01852">
    <property type="entry name" value="lipid_A_lpxA"/>
    <property type="match status" value="1"/>
</dbReference>
<organism evidence="8 9">
    <name type="scientific">Persicirhabdus sediminis</name>
    <dbReference type="NCBI Taxonomy" id="454144"/>
    <lineage>
        <taxon>Bacteria</taxon>
        <taxon>Pseudomonadati</taxon>
        <taxon>Verrucomicrobiota</taxon>
        <taxon>Verrucomicrobiia</taxon>
        <taxon>Verrucomicrobiales</taxon>
        <taxon>Verrucomicrobiaceae</taxon>
        <taxon>Persicirhabdus</taxon>
    </lineage>
</organism>
<dbReference type="PIRSF" id="PIRSF000456">
    <property type="entry name" value="UDP-GlcNAc_acltr"/>
    <property type="match status" value="1"/>
</dbReference>
<keyword evidence="4 6" id="KW-0443">Lipid metabolism</keyword>
<dbReference type="Proteomes" id="UP000624703">
    <property type="component" value="Unassembled WGS sequence"/>
</dbReference>
<proteinExistence type="inferred from homology"/>
<evidence type="ECO:0000256" key="1">
    <source>
        <dbReference type="ARBA" id="ARBA00022516"/>
    </source>
</evidence>
<evidence type="ECO:0000256" key="4">
    <source>
        <dbReference type="ARBA" id="ARBA00023098"/>
    </source>
</evidence>
<dbReference type="InterPro" id="IPR029098">
    <property type="entry name" value="Acetyltransf_C"/>
</dbReference>
<name>A0A8J7SKP9_9BACT</name>